<protein>
    <submittedName>
        <fullName evidence="8">ATP-binding cassette domain-containing protein</fullName>
    </submittedName>
</protein>
<dbReference type="GO" id="GO:0140359">
    <property type="term" value="F:ABC-type transporter activity"/>
    <property type="evidence" value="ECO:0007669"/>
    <property type="project" value="InterPro"/>
</dbReference>
<dbReference type="GO" id="GO:0008146">
    <property type="term" value="F:sulfotransferase activity"/>
    <property type="evidence" value="ECO:0007669"/>
    <property type="project" value="InterPro"/>
</dbReference>
<dbReference type="Gene3D" id="3.40.50.300">
    <property type="entry name" value="P-loop containing nucleotide triphosphate hydrolases"/>
    <property type="match status" value="2"/>
</dbReference>
<dbReference type="Gene3D" id="1.25.40.10">
    <property type="entry name" value="Tetratricopeptide repeat domain"/>
    <property type="match status" value="1"/>
</dbReference>
<dbReference type="Proteomes" id="UP000490800">
    <property type="component" value="Unassembled WGS sequence"/>
</dbReference>
<dbReference type="InterPro" id="IPR019734">
    <property type="entry name" value="TPR_rpt"/>
</dbReference>
<dbReference type="InterPro" id="IPR000863">
    <property type="entry name" value="Sulfotransferase_dom"/>
</dbReference>
<name>A0A7X3FEW4_9BACL</name>
<comment type="caution">
    <text evidence="8">The sequence shown here is derived from an EMBL/GenBank/DDBJ whole genome shotgun (WGS) entry which is preliminary data.</text>
</comment>
<accession>A0A7X3FEW4</accession>
<dbReference type="CDD" id="cd03220">
    <property type="entry name" value="ABC_KpsT_Wzt"/>
    <property type="match status" value="1"/>
</dbReference>
<evidence type="ECO:0000259" key="7">
    <source>
        <dbReference type="PROSITE" id="PS50893"/>
    </source>
</evidence>
<keyword evidence="9" id="KW-1185">Reference proteome</keyword>
<dbReference type="InterPro" id="IPR011990">
    <property type="entry name" value="TPR-like_helical_dom_sf"/>
</dbReference>
<reference evidence="8 9" key="1">
    <citation type="journal article" date="2019" name="Microorganisms">
        <title>Paenibacillus lutrae sp. nov., A Chitinolytic Species Isolated from A River Otter in Castril Natural Park, Granada, Spain.</title>
        <authorList>
            <person name="Rodriguez M."/>
            <person name="Reina J.C."/>
            <person name="Bejar V."/>
            <person name="Llamas I."/>
        </authorList>
    </citation>
    <scope>NUCLEOTIDE SEQUENCE [LARGE SCALE GENOMIC DNA]</scope>
    <source>
        <strain evidence="8 9">N10</strain>
    </source>
</reference>
<dbReference type="Pfam" id="PF00005">
    <property type="entry name" value="ABC_tran"/>
    <property type="match status" value="1"/>
</dbReference>
<evidence type="ECO:0000256" key="6">
    <source>
        <dbReference type="PROSITE-ProRule" id="PRU00339"/>
    </source>
</evidence>
<dbReference type="SUPFAM" id="SSF48452">
    <property type="entry name" value="TPR-like"/>
    <property type="match status" value="1"/>
</dbReference>
<evidence type="ECO:0000256" key="5">
    <source>
        <dbReference type="ARBA" id="ARBA00022967"/>
    </source>
</evidence>
<gene>
    <name evidence="8" type="ORF">EDM21_01465</name>
</gene>
<evidence type="ECO:0000313" key="9">
    <source>
        <dbReference type="Proteomes" id="UP000490800"/>
    </source>
</evidence>
<evidence type="ECO:0000256" key="4">
    <source>
        <dbReference type="ARBA" id="ARBA00022840"/>
    </source>
</evidence>
<dbReference type="PROSITE" id="PS50893">
    <property type="entry name" value="ABC_TRANSPORTER_2"/>
    <property type="match status" value="1"/>
</dbReference>
<keyword evidence="3" id="KW-0547">Nucleotide-binding</keyword>
<dbReference type="GO" id="GO:0016887">
    <property type="term" value="F:ATP hydrolysis activity"/>
    <property type="evidence" value="ECO:0007669"/>
    <property type="project" value="InterPro"/>
</dbReference>
<evidence type="ECO:0000256" key="1">
    <source>
        <dbReference type="ARBA" id="ARBA00005417"/>
    </source>
</evidence>
<evidence type="ECO:0000313" key="8">
    <source>
        <dbReference type="EMBL" id="MVO98218.1"/>
    </source>
</evidence>
<dbReference type="GO" id="GO:0005524">
    <property type="term" value="F:ATP binding"/>
    <property type="evidence" value="ECO:0007669"/>
    <property type="project" value="UniProtKB-KW"/>
</dbReference>
<keyword evidence="5" id="KW-1278">Translocase</keyword>
<dbReference type="InterPro" id="IPR050683">
    <property type="entry name" value="Bact_Polysacc_Export_ATP-bd"/>
</dbReference>
<dbReference type="RefSeq" id="WP_157332222.1">
    <property type="nucleotide sequence ID" value="NZ_RHLK01000001.1"/>
</dbReference>
<dbReference type="PANTHER" id="PTHR46743">
    <property type="entry name" value="TEICHOIC ACIDS EXPORT ATP-BINDING PROTEIN TAGH"/>
    <property type="match status" value="1"/>
</dbReference>
<feature type="repeat" description="TPR" evidence="6">
    <location>
        <begin position="248"/>
        <end position="281"/>
    </location>
</feature>
<keyword evidence="2" id="KW-0813">Transport</keyword>
<dbReference type="EMBL" id="RHLK01000001">
    <property type="protein sequence ID" value="MVO98218.1"/>
    <property type="molecule type" value="Genomic_DNA"/>
</dbReference>
<dbReference type="OrthoDB" id="9797480at2"/>
<dbReference type="InterPro" id="IPR003593">
    <property type="entry name" value="AAA+_ATPase"/>
</dbReference>
<dbReference type="PANTHER" id="PTHR46743:SF2">
    <property type="entry name" value="TEICHOIC ACIDS EXPORT ATP-BINDING PROTEIN TAGH"/>
    <property type="match status" value="1"/>
</dbReference>
<dbReference type="GO" id="GO:0016020">
    <property type="term" value="C:membrane"/>
    <property type="evidence" value="ECO:0007669"/>
    <property type="project" value="InterPro"/>
</dbReference>
<evidence type="ECO:0000256" key="3">
    <source>
        <dbReference type="ARBA" id="ARBA00022741"/>
    </source>
</evidence>
<organism evidence="8 9">
    <name type="scientific">Paenibacillus lutrae</name>
    <dbReference type="NCBI Taxonomy" id="2078573"/>
    <lineage>
        <taxon>Bacteria</taxon>
        <taxon>Bacillati</taxon>
        <taxon>Bacillota</taxon>
        <taxon>Bacilli</taxon>
        <taxon>Bacillales</taxon>
        <taxon>Paenibacillaceae</taxon>
        <taxon>Paenibacillus</taxon>
    </lineage>
</organism>
<comment type="similarity">
    <text evidence="1">Belongs to the ABC transporter superfamily.</text>
</comment>
<dbReference type="SMART" id="SM00382">
    <property type="entry name" value="AAA"/>
    <property type="match status" value="1"/>
</dbReference>
<dbReference type="Pfam" id="PF00685">
    <property type="entry name" value="Sulfotransfer_1"/>
    <property type="match status" value="1"/>
</dbReference>
<dbReference type="SUPFAM" id="SSF52540">
    <property type="entry name" value="P-loop containing nucleoside triphosphate hydrolases"/>
    <property type="match status" value="2"/>
</dbReference>
<dbReference type="PROSITE" id="PS50005">
    <property type="entry name" value="TPR"/>
    <property type="match status" value="1"/>
</dbReference>
<dbReference type="InterPro" id="IPR015860">
    <property type="entry name" value="ABC_transpr_TagH-like"/>
</dbReference>
<dbReference type="InterPro" id="IPR027417">
    <property type="entry name" value="P-loop_NTPase"/>
</dbReference>
<keyword evidence="4 8" id="KW-0067">ATP-binding</keyword>
<dbReference type="AlphaFoldDB" id="A0A7X3FEW4"/>
<evidence type="ECO:0000256" key="2">
    <source>
        <dbReference type="ARBA" id="ARBA00022448"/>
    </source>
</evidence>
<dbReference type="InterPro" id="IPR003439">
    <property type="entry name" value="ABC_transporter-like_ATP-bd"/>
</dbReference>
<feature type="domain" description="ABC transporter" evidence="7">
    <location>
        <begin position="22"/>
        <end position="246"/>
    </location>
</feature>
<proteinExistence type="inferred from homology"/>
<keyword evidence="6" id="KW-0802">TPR repeat</keyword>
<sequence length="598" mass="68519">MRNAIELHQVSKKFNKLSGQRNTIKDIVTTPAPAAAKDKWVLRDIELEIPKGTSLALIGKNGSGKSTLLKLISRILQPTSGRVKVSGKVATLLELGAGFHADFTGRENIYFNGSVLGFTRKEIHEKMDSIIEFSELGEDIDRLVRGYSTGMYMRLGFSVAIHMTPDILLIDEVLAVGDHEFQKKCINAILRLKSAGTTIVFVSHAGEQATIICDQAIWLEEGRIKLSGPTRDVVMAYEQSAAAHDYLAEYYYRMGCRSQQQKDFEKALKFFDQSLDKNYNEFSVKILRSSVYLELGMQEEAGEDAIRCLEIAPPGTDMESVVQHVHFVNSKRDVEWVASARTKLFDNAKTEPAFLIIGTQKGGTTSLYHDLTQHPGIKSAAVKEVHFFDEQYHFGYDWYKKNFPPDLPEGSITGEASPYYMFHPQTPGRVREWLPDVKLIALLRNPVHRAYSHYQMMVRRGLEPMSFPDALQAERSRVEEEYERMSRDPRFSSQNCSIYSYLKRGLYAEQLERWYRYFPKNQILVMNSEVLLRDAAESYRNVLAFLGMPLWEPDGFASLNEGEYKESIPKDTMQWLRSYYAEPNRRLFELIGEEYDWD</sequence>